<reference evidence="2 3" key="1">
    <citation type="submission" date="2018-04" db="EMBL/GenBank/DDBJ databases">
        <title>Chitinophaga fuyangensis sp. nov., isolated from soil in a chemical factory.</title>
        <authorList>
            <person name="Chen K."/>
        </authorList>
    </citation>
    <scope>NUCLEOTIDE SEQUENCE [LARGE SCALE GENOMIC DNA]</scope>
    <source>
        <strain evidence="2 3">LY-1</strain>
    </source>
</reference>
<dbReference type="OrthoDB" id="9783459at2"/>
<evidence type="ECO:0000313" key="2">
    <source>
        <dbReference type="EMBL" id="PUZ28805.1"/>
    </source>
</evidence>
<dbReference type="EMBL" id="QCYK01000001">
    <property type="protein sequence ID" value="PUZ28805.1"/>
    <property type="molecule type" value="Genomic_DNA"/>
</dbReference>
<evidence type="ECO:0000259" key="1">
    <source>
        <dbReference type="SMART" id="SM00421"/>
    </source>
</evidence>
<dbReference type="InterPro" id="IPR036388">
    <property type="entry name" value="WH-like_DNA-bd_sf"/>
</dbReference>
<dbReference type="Proteomes" id="UP000244450">
    <property type="component" value="Unassembled WGS sequence"/>
</dbReference>
<dbReference type="Gene3D" id="1.10.10.10">
    <property type="entry name" value="Winged helix-like DNA-binding domain superfamily/Winged helix DNA-binding domain"/>
    <property type="match status" value="1"/>
</dbReference>
<dbReference type="GO" id="GO:0003677">
    <property type="term" value="F:DNA binding"/>
    <property type="evidence" value="ECO:0007669"/>
    <property type="project" value="InterPro"/>
</dbReference>
<evidence type="ECO:0000313" key="3">
    <source>
        <dbReference type="Proteomes" id="UP000244450"/>
    </source>
</evidence>
<organism evidence="2 3">
    <name type="scientific">Chitinophaga parva</name>
    <dbReference type="NCBI Taxonomy" id="2169414"/>
    <lineage>
        <taxon>Bacteria</taxon>
        <taxon>Pseudomonadati</taxon>
        <taxon>Bacteroidota</taxon>
        <taxon>Chitinophagia</taxon>
        <taxon>Chitinophagales</taxon>
        <taxon>Chitinophagaceae</taxon>
        <taxon>Chitinophaga</taxon>
    </lineage>
</organism>
<dbReference type="InterPro" id="IPR016032">
    <property type="entry name" value="Sig_transdc_resp-reg_C-effctor"/>
</dbReference>
<gene>
    <name evidence="2" type="ORF">DCC81_04790</name>
</gene>
<accession>A0A2T7BMA3</accession>
<dbReference type="Pfam" id="PF00196">
    <property type="entry name" value="GerE"/>
    <property type="match status" value="1"/>
</dbReference>
<dbReference type="AlphaFoldDB" id="A0A2T7BMA3"/>
<dbReference type="GO" id="GO:0006355">
    <property type="term" value="P:regulation of DNA-templated transcription"/>
    <property type="evidence" value="ECO:0007669"/>
    <property type="project" value="InterPro"/>
</dbReference>
<comment type="caution">
    <text evidence="2">The sequence shown here is derived from an EMBL/GenBank/DDBJ whole genome shotgun (WGS) entry which is preliminary data.</text>
</comment>
<sequence length="224" mass="25032">MKNKYSKGAHLSERKFRELLSLFAEDLTATQIADISAVSRVTVNSYLKKIRQRIALHNESLLQAAMPHKVSSALLLTPDPPGDITPPPPLRKPVIVGIFKVNDRVHTEIIPEAGPALLQGLGKGRLQPDDAALVEEYEGVADLSQYRLYNVRKGASAPAVQASEGIEAFWGLTRHRLVKFKGLNSGTVYLHLRECEFRYNHREEDLFPILLTLLKEQPLHLLTA</sequence>
<dbReference type="SUPFAM" id="SSF46894">
    <property type="entry name" value="C-terminal effector domain of the bipartite response regulators"/>
    <property type="match status" value="1"/>
</dbReference>
<protein>
    <recommendedName>
        <fullName evidence="1">HTH luxR-type domain-containing protein</fullName>
    </recommendedName>
</protein>
<proteinExistence type="predicted"/>
<dbReference type="RefSeq" id="WP_108685444.1">
    <property type="nucleotide sequence ID" value="NZ_QCYK01000001.1"/>
</dbReference>
<dbReference type="SMART" id="SM00421">
    <property type="entry name" value="HTH_LUXR"/>
    <property type="match status" value="1"/>
</dbReference>
<keyword evidence="3" id="KW-1185">Reference proteome</keyword>
<dbReference type="InterPro" id="IPR000792">
    <property type="entry name" value="Tscrpt_reg_LuxR_C"/>
</dbReference>
<feature type="domain" description="HTH luxR-type" evidence="1">
    <location>
        <begin position="8"/>
        <end position="66"/>
    </location>
</feature>
<name>A0A2T7BMA3_9BACT</name>